<protein>
    <submittedName>
        <fullName evidence="2">Uncharacterized protein</fullName>
    </submittedName>
</protein>
<evidence type="ECO:0000256" key="1">
    <source>
        <dbReference type="SAM" id="MobiDB-lite"/>
    </source>
</evidence>
<feature type="compositionally biased region" description="Polar residues" evidence="1">
    <location>
        <begin position="58"/>
        <end position="70"/>
    </location>
</feature>
<name>A0A3S5AVN0_9PLAT</name>
<organism evidence="2 3">
    <name type="scientific">Protopolystoma xenopodis</name>
    <dbReference type="NCBI Taxonomy" id="117903"/>
    <lineage>
        <taxon>Eukaryota</taxon>
        <taxon>Metazoa</taxon>
        <taxon>Spiralia</taxon>
        <taxon>Lophotrochozoa</taxon>
        <taxon>Platyhelminthes</taxon>
        <taxon>Monogenea</taxon>
        <taxon>Polyopisthocotylea</taxon>
        <taxon>Polystomatidea</taxon>
        <taxon>Polystomatidae</taxon>
        <taxon>Protopolystoma</taxon>
    </lineage>
</organism>
<dbReference type="EMBL" id="CAAALY010080601">
    <property type="protein sequence ID" value="VEL26483.1"/>
    <property type="molecule type" value="Genomic_DNA"/>
</dbReference>
<gene>
    <name evidence="2" type="ORF">PXEA_LOCUS19923</name>
</gene>
<feature type="compositionally biased region" description="Basic residues" evidence="1">
    <location>
        <begin position="76"/>
        <end position="87"/>
    </location>
</feature>
<dbReference type="AlphaFoldDB" id="A0A3S5AVN0"/>
<sequence>MESLYTEDSVYSQLLGQDSLLAQHPVLQDYTVDQELEDEDEEELDEAEEQILDVPHESSPQLSNRQSGNSIYRGHSNSRRHRGSRIG</sequence>
<evidence type="ECO:0000313" key="2">
    <source>
        <dbReference type="EMBL" id="VEL26483.1"/>
    </source>
</evidence>
<dbReference type="Proteomes" id="UP000784294">
    <property type="component" value="Unassembled WGS sequence"/>
</dbReference>
<feature type="compositionally biased region" description="Acidic residues" evidence="1">
    <location>
        <begin position="32"/>
        <end position="51"/>
    </location>
</feature>
<feature type="non-terminal residue" evidence="2">
    <location>
        <position position="1"/>
    </location>
</feature>
<proteinExistence type="predicted"/>
<comment type="caution">
    <text evidence="2">The sequence shown here is derived from an EMBL/GenBank/DDBJ whole genome shotgun (WGS) entry which is preliminary data.</text>
</comment>
<evidence type="ECO:0000313" key="3">
    <source>
        <dbReference type="Proteomes" id="UP000784294"/>
    </source>
</evidence>
<accession>A0A3S5AVN0</accession>
<feature type="region of interest" description="Disordered" evidence="1">
    <location>
        <begin position="31"/>
        <end position="87"/>
    </location>
</feature>
<keyword evidence="3" id="KW-1185">Reference proteome</keyword>
<reference evidence="2" key="1">
    <citation type="submission" date="2018-11" db="EMBL/GenBank/DDBJ databases">
        <authorList>
            <consortium name="Pathogen Informatics"/>
        </authorList>
    </citation>
    <scope>NUCLEOTIDE SEQUENCE</scope>
</reference>